<keyword evidence="7" id="KW-1185">Reference proteome</keyword>
<feature type="transmembrane region" description="Helical" evidence="5">
    <location>
        <begin position="90"/>
        <end position="115"/>
    </location>
</feature>
<reference evidence="6 7" key="1">
    <citation type="submission" date="2019-06" db="EMBL/GenBank/DDBJ databases">
        <title>Genome sequence of Litorilinea aerophila BAA-2444.</title>
        <authorList>
            <person name="Maclea K.S."/>
            <person name="Maurais E.G."/>
            <person name="Iannazzi L.C."/>
        </authorList>
    </citation>
    <scope>NUCLEOTIDE SEQUENCE [LARGE SCALE GENOMIC DNA]</scope>
    <source>
        <strain evidence="6 7">ATCC BAA-2444</strain>
    </source>
</reference>
<evidence type="ECO:0000313" key="7">
    <source>
        <dbReference type="Proteomes" id="UP000317371"/>
    </source>
</evidence>
<protein>
    <recommendedName>
        <fullName evidence="8">DUF4870 domain-containing protein</fullName>
    </recommendedName>
</protein>
<comment type="caution">
    <text evidence="6">The sequence shown here is derived from an EMBL/GenBank/DDBJ whole genome shotgun (WGS) entry which is preliminary data.</text>
</comment>
<keyword evidence="3 5" id="KW-1133">Transmembrane helix</keyword>
<dbReference type="OrthoDB" id="2657448at2"/>
<sequence length="174" mass="18864">MEHEQPGEAGMGETTPVERAANKAREQAQQAAQALRQGEFMQGAAVDPMADRDDRLIAMLSYATQIVIPVIMPAIVLLSESSKNRPFQRYHAVQSLALAVVFMAASAAVGLGTLVLQLIPLIGWVVGLLVLCLSPIAYLMAVVALLYYGYQAYQGKRFAIPGLTSFLRDQGWLS</sequence>
<evidence type="ECO:0000256" key="5">
    <source>
        <dbReference type="SAM" id="Phobius"/>
    </source>
</evidence>
<accession>A0A540VI33</accession>
<organism evidence="6 7">
    <name type="scientific">Litorilinea aerophila</name>
    <dbReference type="NCBI Taxonomy" id="1204385"/>
    <lineage>
        <taxon>Bacteria</taxon>
        <taxon>Bacillati</taxon>
        <taxon>Chloroflexota</taxon>
        <taxon>Caldilineae</taxon>
        <taxon>Caldilineales</taxon>
        <taxon>Caldilineaceae</taxon>
        <taxon>Litorilinea</taxon>
    </lineage>
</organism>
<evidence type="ECO:0008006" key="8">
    <source>
        <dbReference type="Google" id="ProtNLM"/>
    </source>
</evidence>
<dbReference type="InParanoid" id="A0A540VI33"/>
<dbReference type="Proteomes" id="UP000317371">
    <property type="component" value="Unassembled WGS sequence"/>
</dbReference>
<dbReference type="EMBL" id="VIGC01000008">
    <property type="protein sequence ID" value="TQE96419.1"/>
    <property type="molecule type" value="Genomic_DNA"/>
</dbReference>
<evidence type="ECO:0000256" key="1">
    <source>
        <dbReference type="ARBA" id="ARBA00004141"/>
    </source>
</evidence>
<keyword evidence="2 5" id="KW-0812">Transmembrane</keyword>
<dbReference type="InterPro" id="IPR019109">
    <property type="entry name" value="MamF_MmsF"/>
</dbReference>
<name>A0A540VI33_9CHLR</name>
<feature type="transmembrane region" description="Helical" evidence="5">
    <location>
        <begin position="121"/>
        <end position="148"/>
    </location>
</feature>
<feature type="transmembrane region" description="Helical" evidence="5">
    <location>
        <begin position="56"/>
        <end position="78"/>
    </location>
</feature>
<keyword evidence="4 5" id="KW-0472">Membrane</keyword>
<evidence type="ECO:0000256" key="4">
    <source>
        <dbReference type="ARBA" id="ARBA00023136"/>
    </source>
</evidence>
<dbReference type="AlphaFoldDB" id="A0A540VI33"/>
<gene>
    <name evidence="6" type="ORF">FKZ61_07985</name>
</gene>
<evidence type="ECO:0000256" key="3">
    <source>
        <dbReference type="ARBA" id="ARBA00022989"/>
    </source>
</evidence>
<dbReference type="Pfam" id="PF09685">
    <property type="entry name" value="MamF_MmsF"/>
    <property type="match status" value="1"/>
</dbReference>
<comment type="subcellular location">
    <subcellularLocation>
        <location evidence="1">Membrane</location>
        <topology evidence="1">Multi-pass membrane protein</topology>
    </subcellularLocation>
</comment>
<proteinExistence type="predicted"/>
<evidence type="ECO:0000313" key="6">
    <source>
        <dbReference type="EMBL" id="TQE96419.1"/>
    </source>
</evidence>
<evidence type="ECO:0000256" key="2">
    <source>
        <dbReference type="ARBA" id="ARBA00022692"/>
    </source>
</evidence>